<evidence type="ECO:0000313" key="2">
    <source>
        <dbReference type="Proteomes" id="UP000865968"/>
    </source>
</evidence>
<accession>A0AAN5MHF0</accession>
<comment type="caution">
    <text evidence="1">The sequence shown here is derived from an EMBL/GenBank/DDBJ whole genome shotgun (WGS) entry which is preliminary data.</text>
</comment>
<dbReference type="EMBL" id="DACSWI010000012">
    <property type="protein sequence ID" value="HAT3810405.1"/>
    <property type="molecule type" value="Genomic_DNA"/>
</dbReference>
<dbReference type="Proteomes" id="UP000865968">
    <property type="component" value="Unassembled WGS sequence"/>
</dbReference>
<gene>
    <name evidence="1" type="ORF">I8608_003299</name>
</gene>
<protein>
    <submittedName>
        <fullName evidence="1">Uncharacterized protein</fullName>
    </submittedName>
</protein>
<dbReference type="AlphaFoldDB" id="A0AAN5MHF0"/>
<proteinExistence type="predicted"/>
<dbReference type="RefSeq" id="WP_349466487.1">
    <property type="nucleotide sequence ID" value="NZ_JBEEWI010000004.1"/>
</dbReference>
<name>A0AAN5MHF0_MORMO</name>
<reference evidence="1" key="2">
    <citation type="submission" date="2020-10" db="EMBL/GenBank/DDBJ databases">
        <authorList>
            <consortium name="NCBI Pathogen Detection Project"/>
        </authorList>
    </citation>
    <scope>NUCLEOTIDE SEQUENCE</scope>
    <source>
        <strain evidence="1">Morganella morganii ARLG-3209</strain>
    </source>
</reference>
<reference evidence="1" key="1">
    <citation type="journal article" date="2018" name="Genome Biol.">
        <title>SKESA: strategic k-mer extension for scrupulous assemblies.</title>
        <authorList>
            <person name="Souvorov A."/>
            <person name="Agarwala R."/>
            <person name="Lipman D.J."/>
        </authorList>
    </citation>
    <scope>NUCLEOTIDE SEQUENCE</scope>
    <source>
        <strain evidence="1">Morganella morganii ARLG-3209</strain>
    </source>
</reference>
<sequence>MSHENTPLNAVLEIDLVDKGELGHIYPHTVVYHVGRYSYLLAEDERGDYLIKPIFSNGTLGPDIVNKKFRHYYDVIQAAYDDLTATTYICAVSLAGKSMEIFTTTNGGLQSKVRFNYQIDDRKTFNFFFIEGNLYFYESGEDANGKYTVKSIRVTVE</sequence>
<evidence type="ECO:0000313" key="1">
    <source>
        <dbReference type="EMBL" id="HAT3810405.1"/>
    </source>
</evidence>
<organism evidence="1 2">
    <name type="scientific">Morganella morganii</name>
    <name type="common">Proteus morganii</name>
    <dbReference type="NCBI Taxonomy" id="582"/>
    <lineage>
        <taxon>Bacteria</taxon>
        <taxon>Pseudomonadati</taxon>
        <taxon>Pseudomonadota</taxon>
        <taxon>Gammaproteobacteria</taxon>
        <taxon>Enterobacterales</taxon>
        <taxon>Morganellaceae</taxon>
        <taxon>Morganella</taxon>
    </lineage>
</organism>